<comment type="subcellular location">
    <subcellularLocation>
        <location evidence="1">Virion</location>
    </subcellularLocation>
</comment>
<keyword evidence="5" id="KW-1185">Reference proteome</keyword>
<evidence type="ECO:0000313" key="5">
    <source>
        <dbReference type="Proteomes" id="UP000232786"/>
    </source>
</evidence>
<accession>Q65858</accession>
<dbReference type="InterPro" id="IPR002679">
    <property type="entry name" value="Closter_coat"/>
</dbReference>
<name>Q65858_9CLOS</name>
<organism evidence="4 5">
    <name type="scientific">Beet yellow stunt virus</name>
    <dbReference type="NCBI Taxonomy" id="35290"/>
    <lineage>
        <taxon>Viruses</taxon>
        <taxon>Riboviria</taxon>
        <taxon>Orthornavirae</taxon>
        <taxon>Kitrinoviricota</taxon>
        <taxon>Alsuviricetes</taxon>
        <taxon>Martellivirales</taxon>
        <taxon>Closteroviridae</taxon>
        <taxon>Closterovirus</taxon>
        <taxon>Closterovirus nanobetae</taxon>
    </lineage>
</organism>
<keyword evidence="3" id="KW-0946">Virion</keyword>
<evidence type="ECO:0000256" key="3">
    <source>
        <dbReference type="ARBA" id="ARBA00022844"/>
    </source>
</evidence>
<evidence type="ECO:0000256" key="1">
    <source>
        <dbReference type="ARBA" id="ARBA00004328"/>
    </source>
</evidence>
<reference evidence="4 5" key="3">
    <citation type="journal article" date="1998" name="Phytopathology">
        <title>Characterization of the beet yellow stunt virus coat protein gene.</title>
        <authorList>
            <person name="Karasev A.V."/>
            <person name="Nikolaeva O.V."/>
            <person name="Lee R.F."/>
            <person name="Wisler G.C."/>
            <person name="Duffus J.E."/>
            <person name="Dawson W.O."/>
        </authorList>
    </citation>
    <scope>NUCLEOTIDE SEQUENCE [LARGE SCALE GENOMIC DNA]</scope>
</reference>
<dbReference type="GO" id="GO:0019028">
    <property type="term" value="C:viral capsid"/>
    <property type="evidence" value="ECO:0007669"/>
    <property type="project" value="UniProtKB-KW"/>
</dbReference>
<evidence type="ECO:0000256" key="2">
    <source>
        <dbReference type="ARBA" id="ARBA00022561"/>
    </source>
</evidence>
<dbReference type="Pfam" id="PF01785">
    <property type="entry name" value="Closter_coat"/>
    <property type="match status" value="1"/>
</dbReference>
<dbReference type="KEGG" id="vg:40524915"/>
<dbReference type="RefSeq" id="YP_009664810.1">
    <property type="nucleotide sequence ID" value="NC_043106.1"/>
</dbReference>
<dbReference type="GeneID" id="40524915"/>
<evidence type="ECO:0000313" key="4">
    <source>
        <dbReference type="EMBL" id="AAC55665.1"/>
    </source>
</evidence>
<sequence length="215" mass="23697">MAGGNDEGSDDSSASQTMTAKDMIFAPFENFARASATCLNGENKKKLFEEFSVRVKTQDVTESGIPTTLGMTLYALATLSTSSKIDIEDKTPLVSAKIDAVNVTITYEDIKNFVNSLTLLKNYKNKLRVFARTFEEEYLRFVRQYKHILPNIARANKHGIPADYSYLAADFVQTSNLLKEHEQAVLLEGRNAATASSGTTRESAVNLKYLGGSSK</sequence>
<reference evidence="4 5" key="2">
    <citation type="journal article" date="1996" name="Virology">
        <title>Organization of the 3'-terminal half of beet yellow stunt virus genome and implications for the evolution of closteroviruses.</title>
        <authorList>
            <person name="Karasev A.V."/>
            <person name="Nikolaeva O.V."/>
            <person name="Mushegian A.R."/>
            <person name="Lee R.F."/>
            <person name="Dawson W.O."/>
        </authorList>
    </citation>
    <scope>NUCLEOTIDE SEQUENCE [LARGE SCALE GENOMIC DNA]</scope>
</reference>
<keyword evidence="2 4" id="KW-0167">Capsid protein</keyword>
<dbReference type="EMBL" id="U51931">
    <property type="protein sequence ID" value="AAC55665.1"/>
    <property type="molecule type" value="Genomic_RNA"/>
</dbReference>
<dbReference type="Proteomes" id="UP000232786">
    <property type="component" value="Segment"/>
</dbReference>
<reference evidence="5" key="1">
    <citation type="journal article" date="1994" name="J. Gen. Virol.">
        <title>Screening of the closterovirus genome by degenerate primer-mediated polymerase chain reaction.</title>
        <authorList>
            <person name="Karasev A.V."/>
            <person name="Nikolaeva O.V."/>
            <person name="Koonin E.V."/>
            <person name="Gumpf D.J."/>
            <person name="Garnsey S.M."/>
        </authorList>
    </citation>
    <scope>NUCLEOTIDE SEQUENCE [LARGE SCALE GENOMIC DNA]</scope>
</reference>
<proteinExistence type="predicted"/>
<protein>
    <submittedName>
        <fullName evidence="4">Coat protein</fullName>
    </submittedName>
</protein>